<evidence type="ECO:0000313" key="7">
    <source>
        <dbReference type="EMBL" id="TXK09898.1"/>
    </source>
</evidence>
<feature type="compositionally biased region" description="Low complexity" evidence="5">
    <location>
        <begin position="355"/>
        <end position="373"/>
    </location>
</feature>
<dbReference type="Gene3D" id="3.40.50.300">
    <property type="entry name" value="P-loop containing nucleotide triphosphate hydrolases"/>
    <property type="match status" value="1"/>
</dbReference>
<dbReference type="InterPro" id="IPR003439">
    <property type="entry name" value="ABC_transporter-like_ATP-bd"/>
</dbReference>
<keyword evidence="2" id="KW-0813">Transport</keyword>
<evidence type="ECO:0000256" key="5">
    <source>
        <dbReference type="SAM" id="MobiDB-lite"/>
    </source>
</evidence>
<reference evidence="7 8" key="1">
    <citation type="submission" date="2019-08" db="EMBL/GenBank/DDBJ databases">
        <authorList>
            <person name="Dong K."/>
        </authorList>
    </citation>
    <scope>NUCLEOTIDE SEQUENCE [LARGE SCALE GENOMIC DNA]</scope>
    <source>
        <strain evidence="7 8">JCM14558</strain>
    </source>
</reference>
<evidence type="ECO:0000256" key="1">
    <source>
        <dbReference type="ARBA" id="ARBA00005417"/>
    </source>
</evidence>
<accession>A0A5C8HVG7</accession>
<protein>
    <submittedName>
        <fullName evidence="7">ATP-binding cassette domain-containing protein</fullName>
    </submittedName>
</protein>
<dbReference type="GO" id="GO:0016887">
    <property type="term" value="F:ATP hydrolysis activity"/>
    <property type="evidence" value="ECO:0007669"/>
    <property type="project" value="InterPro"/>
</dbReference>
<dbReference type="PANTHER" id="PTHR43335">
    <property type="entry name" value="ABC TRANSPORTER, ATP-BINDING PROTEIN"/>
    <property type="match status" value="1"/>
</dbReference>
<comment type="similarity">
    <text evidence="1">Belongs to the ABC transporter superfamily.</text>
</comment>
<dbReference type="SUPFAM" id="SSF52540">
    <property type="entry name" value="P-loop containing nucleoside triphosphate hydrolases"/>
    <property type="match status" value="1"/>
</dbReference>
<sequence>MPDGQVLEFSGLVKRFGPVTAVDGLTARVEPGLVTGFLGPNGAGKTTSLRMLLGLVRPTEGTATIGGRTYDKLDRPLQSVGAALEASSFHPGRTAANHLKVYADAGGVPRARVDEVLGLVGLSDVGGRKVGGYSLGMRQRLGLASALLGDPGVLVLDEPTNGLDPEGIRWMRGLLRTLAGEGRTVLISSHLLAEVQQTVDALLIIASGKLVFQGGIEDLAERSEHATIVDAPDRAALIAAIEAAGLEYAVLRNGLTVHRVEPAEVGAIAGAAGVVLSSLQRRGAGLEEIFLDLVNGVVVAPPADAAPSPPLPAVESEPVPSPEPTPEPEPALEPQPEQAPEAQPESAPEPPQAPAPAEGATPSDASTSSATDSPEPEPAPSTAAFAVAATGVIDVVPPAESDPAEEEQR</sequence>
<evidence type="ECO:0000313" key="8">
    <source>
        <dbReference type="Proteomes" id="UP000321034"/>
    </source>
</evidence>
<dbReference type="InterPro" id="IPR003593">
    <property type="entry name" value="AAA+_ATPase"/>
</dbReference>
<feature type="compositionally biased region" description="Pro residues" evidence="5">
    <location>
        <begin position="319"/>
        <end position="333"/>
    </location>
</feature>
<dbReference type="RefSeq" id="WP_147895098.1">
    <property type="nucleotide sequence ID" value="NZ_BAAANR010000001.1"/>
</dbReference>
<feature type="region of interest" description="Disordered" evidence="5">
    <location>
        <begin position="305"/>
        <end position="386"/>
    </location>
</feature>
<dbReference type="Proteomes" id="UP000321034">
    <property type="component" value="Unassembled WGS sequence"/>
</dbReference>
<evidence type="ECO:0000256" key="2">
    <source>
        <dbReference type="ARBA" id="ARBA00022448"/>
    </source>
</evidence>
<evidence type="ECO:0000256" key="3">
    <source>
        <dbReference type="ARBA" id="ARBA00022741"/>
    </source>
</evidence>
<dbReference type="OrthoDB" id="9804819at2"/>
<keyword evidence="8" id="KW-1185">Reference proteome</keyword>
<dbReference type="GO" id="GO:0005524">
    <property type="term" value="F:ATP binding"/>
    <property type="evidence" value="ECO:0007669"/>
    <property type="project" value="UniProtKB-KW"/>
</dbReference>
<evidence type="ECO:0000259" key="6">
    <source>
        <dbReference type="PROSITE" id="PS50893"/>
    </source>
</evidence>
<comment type="caution">
    <text evidence="7">The sequence shown here is derived from an EMBL/GenBank/DDBJ whole genome shotgun (WGS) entry which is preliminary data.</text>
</comment>
<keyword evidence="3" id="KW-0547">Nucleotide-binding</keyword>
<evidence type="ECO:0000256" key="4">
    <source>
        <dbReference type="ARBA" id="ARBA00022840"/>
    </source>
</evidence>
<dbReference type="InterPro" id="IPR027417">
    <property type="entry name" value="P-loop_NTPase"/>
</dbReference>
<dbReference type="EMBL" id="VRSV01000002">
    <property type="protein sequence ID" value="TXK09898.1"/>
    <property type="molecule type" value="Genomic_DNA"/>
</dbReference>
<gene>
    <name evidence="7" type="ORF">FVP77_13520</name>
</gene>
<dbReference type="AlphaFoldDB" id="A0A5C8HVG7"/>
<organism evidence="7 8">
    <name type="scientific">Microbacterium hatanonis</name>
    <dbReference type="NCBI Taxonomy" id="404366"/>
    <lineage>
        <taxon>Bacteria</taxon>
        <taxon>Bacillati</taxon>
        <taxon>Actinomycetota</taxon>
        <taxon>Actinomycetes</taxon>
        <taxon>Micrococcales</taxon>
        <taxon>Microbacteriaceae</taxon>
        <taxon>Microbacterium</taxon>
    </lineage>
</organism>
<dbReference type="PANTHER" id="PTHR43335:SF4">
    <property type="entry name" value="ABC TRANSPORTER, ATP-BINDING PROTEIN"/>
    <property type="match status" value="1"/>
</dbReference>
<dbReference type="SMART" id="SM00382">
    <property type="entry name" value="AAA"/>
    <property type="match status" value="1"/>
</dbReference>
<feature type="compositionally biased region" description="Low complexity" evidence="5">
    <location>
        <begin position="334"/>
        <end position="346"/>
    </location>
</feature>
<dbReference type="PROSITE" id="PS50893">
    <property type="entry name" value="ABC_TRANSPORTER_2"/>
    <property type="match status" value="1"/>
</dbReference>
<dbReference type="InterPro" id="IPR017871">
    <property type="entry name" value="ABC_transporter-like_CS"/>
</dbReference>
<name>A0A5C8HVG7_9MICO</name>
<feature type="domain" description="ABC transporter" evidence="6">
    <location>
        <begin position="7"/>
        <end position="232"/>
    </location>
</feature>
<proteinExistence type="inferred from homology"/>
<dbReference type="Pfam" id="PF00005">
    <property type="entry name" value="ABC_tran"/>
    <property type="match status" value="1"/>
</dbReference>
<dbReference type="PROSITE" id="PS00211">
    <property type="entry name" value="ABC_TRANSPORTER_1"/>
    <property type="match status" value="1"/>
</dbReference>
<keyword evidence="4 7" id="KW-0067">ATP-binding</keyword>